<organism evidence="5">
    <name type="scientific">Magnetococcus massalia (strain MO-1)</name>
    <dbReference type="NCBI Taxonomy" id="451514"/>
    <lineage>
        <taxon>Bacteria</taxon>
        <taxon>Pseudomonadati</taxon>
        <taxon>Pseudomonadota</taxon>
        <taxon>Magnetococcia</taxon>
        <taxon>Magnetococcales</taxon>
        <taxon>Magnetococcaceae</taxon>
        <taxon>Magnetococcus</taxon>
    </lineage>
</organism>
<name>A0A1S7LFR2_MAGMO</name>
<dbReference type="SUPFAM" id="SSF109604">
    <property type="entry name" value="HD-domain/PDEase-like"/>
    <property type="match status" value="1"/>
</dbReference>
<dbReference type="CDD" id="cd00077">
    <property type="entry name" value="HDc"/>
    <property type="match status" value="1"/>
</dbReference>
<feature type="domain" description="Response regulatory" evidence="3">
    <location>
        <begin position="32"/>
        <end position="156"/>
    </location>
</feature>
<evidence type="ECO:0000256" key="2">
    <source>
        <dbReference type="SAM" id="MobiDB-lite"/>
    </source>
</evidence>
<evidence type="ECO:0000259" key="3">
    <source>
        <dbReference type="PROSITE" id="PS50110"/>
    </source>
</evidence>
<dbReference type="InterPro" id="IPR052020">
    <property type="entry name" value="Cyclic_di-GMP/3'3'-cGAMP_PDE"/>
</dbReference>
<reference evidence="5" key="1">
    <citation type="submission" date="2015-04" db="EMBL/GenBank/DDBJ databases">
        <authorList>
            <person name="Syromyatnikov M.Y."/>
            <person name="Popov V.N."/>
        </authorList>
    </citation>
    <scope>NUCLEOTIDE SEQUENCE</scope>
    <source>
        <strain evidence="5">MO-1</strain>
    </source>
</reference>
<evidence type="ECO:0000259" key="4">
    <source>
        <dbReference type="PROSITE" id="PS51832"/>
    </source>
</evidence>
<keyword evidence="1" id="KW-0597">Phosphoprotein</keyword>
<dbReference type="EMBL" id="LO017727">
    <property type="protein sequence ID" value="CRH05253.1"/>
    <property type="molecule type" value="Genomic_DNA"/>
</dbReference>
<dbReference type="PANTHER" id="PTHR45228">
    <property type="entry name" value="CYCLIC DI-GMP PHOSPHODIESTERASE TM_0186-RELATED"/>
    <property type="match status" value="1"/>
</dbReference>
<dbReference type="InterPro" id="IPR011006">
    <property type="entry name" value="CheY-like_superfamily"/>
</dbReference>
<dbReference type="SUPFAM" id="SSF52172">
    <property type="entry name" value="CheY-like"/>
    <property type="match status" value="1"/>
</dbReference>
<dbReference type="Pfam" id="PF11849">
    <property type="entry name" value="DUF3369"/>
    <property type="match status" value="1"/>
</dbReference>
<dbReference type="PROSITE" id="PS51832">
    <property type="entry name" value="HD_GYP"/>
    <property type="match status" value="1"/>
</dbReference>
<dbReference type="Pfam" id="PF13487">
    <property type="entry name" value="HD_5"/>
    <property type="match status" value="1"/>
</dbReference>
<dbReference type="PROSITE" id="PS50110">
    <property type="entry name" value="RESPONSE_REGULATORY"/>
    <property type="match status" value="1"/>
</dbReference>
<feature type="domain" description="HD-GYP" evidence="4">
    <location>
        <begin position="321"/>
        <end position="516"/>
    </location>
</feature>
<dbReference type="AlphaFoldDB" id="A0A1S7LFR2"/>
<dbReference type="Gene3D" id="3.40.50.2300">
    <property type="match status" value="1"/>
</dbReference>
<gene>
    <name evidence="5" type="ORF">MAGMO_1059</name>
</gene>
<dbReference type="InterPro" id="IPR001789">
    <property type="entry name" value="Sig_transdc_resp-reg_receiver"/>
</dbReference>
<dbReference type="Gene3D" id="3.30.450.40">
    <property type="match status" value="1"/>
</dbReference>
<feature type="modified residue" description="4-aspartylphosphate" evidence="1">
    <location>
        <position position="87"/>
    </location>
</feature>
<evidence type="ECO:0000313" key="5">
    <source>
        <dbReference type="EMBL" id="CRH05253.1"/>
    </source>
</evidence>
<feature type="region of interest" description="Disordered" evidence="2">
    <location>
        <begin position="1"/>
        <end position="23"/>
    </location>
</feature>
<evidence type="ECO:0000256" key="1">
    <source>
        <dbReference type="PROSITE-ProRule" id="PRU00169"/>
    </source>
</evidence>
<dbReference type="InterPro" id="IPR037522">
    <property type="entry name" value="HD_GYP_dom"/>
</dbReference>
<proteinExistence type="predicted"/>
<dbReference type="Gene3D" id="1.10.3210.10">
    <property type="entry name" value="Hypothetical protein af1432"/>
    <property type="match status" value="1"/>
</dbReference>
<sequence>MKLIRNRSAAAKRSVPSAPQKSIGAATGTPWRVLVVDDDKDIHSLTRLNLRDFQFAGRGIELVTAMNGVEARKIITEQEPFAVALVDVVMEQEDAGLKLVEWIRQEWGDSQIRVIIRTGQPGIAPERYVIDNYDIDDYKDKTELTAGRLYTAMRTAIKAYRDIQVIESNRMGLEQILETTPNLFPRSVDVVPEFFQGVLTQIISLCHLGKNSFVSSAEGLLLTLTGEQVVVQAGTGDYENINGDKAHTVATLCGEVASGKRTPQSLGDDILLIPLMTHKSRMGFIYLENASQLSKGDRHIIHVMANQFAAVLANLQLTLDLQEANKQAMHMLAIAAEFKDTDTGCHIHRIANLVTRVAEELGISRGEAVRMGQASKLHDIGKIGVPDDILRKPEKLTKEEYEVIKAHPGIGATILGGQRWFEMAHDVALFHHEKWNGSGYPQGLAGEAIPIAARIVAVADVFDALTNKRPYKRAWTLEEAMTAIFDGKGSHFDPQVVEVMRQLFDNGFLHENMGCSYDDYVA</sequence>
<keyword evidence="5" id="KW-0378">Hydrolase</keyword>
<dbReference type="InterPro" id="IPR029016">
    <property type="entry name" value="GAF-like_dom_sf"/>
</dbReference>
<protein>
    <submittedName>
        <fullName evidence="5">Putative response regulator receiver modulated metal dependent phosphohydrolase</fullName>
    </submittedName>
</protein>
<dbReference type="GO" id="GO:0008081">
    <property type="term" value="F:phosphoric diester hydrolase activity"/>
    <property type="evidence" value="ECO:0007669"/>
    <property type="project" value="UniProtKB-ARBA"/>
</dbReference>
<dbReference type="Pfam" id="PF00072">
    <property type="entry name" value="Response_reg"/>
    <property type="match status" value="1"/>
</dbReference>
<dbReference type="GO" id="GO:0000160">
    <property type="term" value="P:phosphorelay signal transduction system"/>
    <property type="evidence" value="ECO:0007669"/>
    <property type="project" value="InterPro"/>
</dbReference>
<dbReference type="InterPro" id="IPR003607">
    <property type="entry name" value="HD/PDEase_dom"/>
</dbReference>
<dbReference type="SMART" id="SM00448">
    <property type="entry name" value="REC"/>
    <property type="match status" value="1"/>
</dbReference>
<dbReference type="PANTHER" id="PTHR45228:SF9">
    <property type="entry name" value="3'3'-CGAMP-SPECIFIC PHOSPHODIESTERASE 2"/>
    <property type="match status" value="1"/>
</dbReference>
<dbReference type="InterPro" id="IPR021800">
    <property type="entry name" value="DUF3369"/>
</dbReference>
<accession>A0A1S7LFR2</accession>